<accession>A0A371JX51</accession>
<feature type="transmembrane region" description="Helical" evidence="14">
    <location>
        <begin position="247"/>
        <end position="264"/>
    </location>
</feature>
<keyword evidence="3" id="KW-0813">Transport</keyword>
<evidence type="ECO:0000313" key="15">
    <source>
        <dbReference type="EMBL" id="RDZ26249.1"/>
    </source>
</evidence>
<feature type="compositionally biased region" description="Low complexity" evidence="13">
    <location>
        <begin position="15"/>
        <end position="27"/>
    </location>
</feature>
<evidence type="ECO:0000313" key="16">
    <source>
        <dbReference type="Proteomes" id="UP000264492"/>
    </source>
</evidence>
<gene>
    <name evidence="15" type="ORF">DX914_18435</name>
</gene>
<keyword evidence="5 14" id="KW-0812">Transmembrane</keyword>
<dbReference type="Proteomes" id="UP000264492">
    <property type="component" value="Unassembled WGS sequence"/>
</dbReference>
<dbReference type="Pfam" id="PF06736">
    <property type="entry name" value="TMEM175"/>
    <property type="match status" value="1"/>
</dbReference>
<keyword evidence="4" id="KW-0633">Potassium transport</keyword>
<keyword evidence="6" id="KW-0631">Potassium channel</keyword>
<dbReference type="InterPro" id="IPR010617">
    <property type="entry name" value="TMEM175-like"/>
</dbReference>
<dbReference type="AlphaFoldDB" id="A0A371JX51"/>
<evidence type="ECO:0000256" key="9">
    <source>
        <dbReference type="ARBA" id="ARBA00023065"/>
    </source>
</evidence>
<sequence>MAAIRPWGMPMTEAGQPRPGPSSQSPNTSPPSAAPSLPAFRERGHQVTRLESFVDAAFAFSLTMLVILFNELPDTVAELREALRRVPTFVFCFVLIAMFWGAHNRWSRRYGLDDARSIVLSLALVLVVMIYVYPLRMVISSAMSLFTGGWVRSELGIDPAHWNADLQTAFMVYAVGFGLLSLIVCELNRHALRRADALGLSEAERYETRTEIGLHWILAGSAGLSLLLSGVALAWPGERTPGLVASLPVWVYAALGAAMPYYAVRRNRQWLARQRPIQDVPA</sequence>
<reference evidence="15 16" key="1">
    <citation type="submission" date="2018-08" db="EMBL/GenBank/DDBJ databases">
        <title>Lysobacter sp. zong2l5, whole genome shotgun sequence.</title>
        <authorList>
            <person name="Zhang X."/>
            <person name="Feng G."/>
            <person name="Zhu H."/>
        </authorList>
    </citation>
    <scope>NUCLEOTIDE SEQUENCE [LARGE SCALE GENOMIC DNA]</scope>
    <source>
        <strain evidence="16">zong2l5</strain>
    </source>
</reference>
<feature type="transmembrane region" description="Helical" evidence="14">
    <location>
        <begin position="50"/>
        <end position="70"/>
    </location>
</feature>
<dbReference type="GO" id="GO:0016020">
    <property type="term" value="C:membrane"/>
    <property type="evidence" value="ECO:0007669"/>
    <property type="project" value="UniProtKB-SubCell"/>
</dbReference>
<evidence type="ECO:0000256" key="13">
    <source>
        <dbReference type="SAM" id="MobiDB-lite"/>
    </source>
</evidence>
<keyword evidence="8 14" id="KW-1133">Transmembrane helix</keyword>
<evidence type="ECO:0000256" key="3">
    <source>
        <dbReference type="ARBA" id="ARBA00022448"/>
    </source>
</evidence>
<comment type="caution">
    <text evidence="15">The sequence shown here is derived from an EMBL/GenBank/DDBJ whole genome shotgun (WGS) entry which is preliminary data.</text>
</comment>
<name>A0A371JX51_9GAMM</name>
<evidence type="ECO:0000256" key="14">
    <source>
        <dbReference type="SAM" id="Phobius"/>
    </source>
</evidence>
<feature type="transmembrane region" description="Helical" evidence="14">
    <location>
        <begin position="82"/>
        <end position="102"/>
    </location>
</feature>
<keyword evidence="11" id="KW-0407">Ion channel</keyword>
<evidence type="ECO:0000256" key="7">
    <source>
        <dbReference type="ARBA" id="ARBA00022958"/>
    </source>
</evidence>
<dbReference type="GO" id="GO:0015252">
    <property type="term" value="F:proton channel activity"/>
    <property type="evidence" value="ECO:0007669"/>
    <property type="project" value="InterPro"/>
</dbReference>
<comment type="similarity">
    <text evidence="2">Belongs to the TMEM175 family.</text>
</comment>
<evidence type="ECO:0000256" key="1">
    <source>
        <dbReference type="ARBA" id="ARBA00004141"/>
    </source>
</evidence>
<keyword evidence="9" id="KW-0406">Ion transport</keyword>
<feature type="transmembrane region" description="Helical" evidence="14">
    <location>
        <begin position="214"/>
        <end position="235"/>
    </location>
</feature>
<comment type="subcellular location">
    <subcellularLocation>
        <location evidence="1">Membrane</location>
        <topology evidence="1">Multi-pass membrane protein</topology>
    </subcellularLocation>
</comment>
<dbReference type="GO" id="GO:0005267">
    <property type="term" value="F:potassium channel activity"/>
    <property type="evidence" value="ECO:0007669"/>
    <property type="project" value="UniProtKB-KW"/>
</dbReference>
<organism evidence="15 16">
    <name type="scientific">Lysobacter silvisoli</name>
    <dbReference type="NCBI Taxonomy" id="2293254"/>
    <lineage>
        <taxon>Bacteria</taxon>
        <taxon>Pseudomonadati</taxon>
        <taxon>Pseudomonadota</taxon>
        <taxon>Gammaproteobacteria</taxon>
        <taxon>Lysobacterales</taxon>
        <taxon>Lysobacteraceae</taxon>
        <taxon>Lysobacter</taxon>
    </lineage>
</organism>
<dbReference type="EMBL" id="QTSU01000004">
    <property type="protein sequence ID" value="RDZ26249.1"/>
    <property type="molecule type" value="Genomic_DNA"/>
</dbReference>
<evidence type="ECO:0000256" key="2">
    <source>
        <dbReference type="ARBA" id="ARBA00006920"/>
    </source>
</evidence>
<feature type="transmembrane region" description="Helical" evidence="14">
    <location>
        <begin position="122"/>
        <end position="146"/>
    </location>
</feature>
<keyword evidence="16" id="KW-1185">Reference proteome</keyword>
<evidence type="ECO:0000256" key="12">
    <source>
        <dbReference type="ARBA" id="ARBA00034430"/>
    </source>
</evidence>
<feature type="region of interest" description="Disordered" evidence="13">
    <location>
        <begin position="1"/>
        <end position="38"/>
    </location>
</feature>
<protein>
    <submittedName>
        <fullName evidence="15">DUF1211 domain-containing protein</fullName>
    </submittedName>
</protein>
<proteinExistence type="inferred from homology"/>
<evidence type="ECO:0000256" key="11">
    <source>
        <dbReference type="ARBA" id="ARBA00023303"/>
    </source>
</evidence>
<evidence type="ECO:0000256" key="6">
    <source>
        <dbReference type="ARBA" id="ARBA00022826"/>
    </source>
</evidence>
<keyword evidence="10 14" id="KW-0472">Membrane</keyword>
<evidence type="ECO:0000256" key="8">
    <source>
        <dbReference type="ARBA" id="ARBA00022989"/>
    </source>
</evidence>
<feature type="transmembrane region" description="Helical" evidence="14">
    <location>
        <begin position="166"/>
        <end position="185"/>
    </location>
</feature>
<comment type="catalytic activity">
    <reaction evidence="12">
        <text>K(+)(in) = K(+)(out)</text>
        <dbReference type="Rhea" id="RHEA:29463"/>
        <dbReference type="ChEBI" id="CHEBI:29103"/>
    </reaction>
</comment>
<keyword evidence="7" id="KW-0630">Potassium</keyword>
<evidence type="ECO:0000256" key="4">
    <source>
        <dbReference type="ARBA" id="ARBA00022538"/>
    </source>
</evidence>
<evidence type="ECO:0000256" key="10">
    <source>
        <dbReference type="ARBA" id="ARBA00023136"/>
    </source>
</evidence>
<evidence type="ECO:0000256" key="5">
    <source>
        <dbReference type="ARBA" id="ARBA00022692"/>
    </source>
</evidence>